<evidence type="ECO:0000256" key="5">
    <source>
        <dbReference type="SAM" id="Phobius"/>
    </source>
</evidence>
<dbReference type="GO" id="GO:0016020">
    <property type="term" value="C:membrane"/>
    <property type="evidence" value="ECO:0007669"/>
    <property type="project" value="UniProtKB-SubCell"/>
</dbReference>
<keyword evidence="3 5" id="KW-1133">Transmembrane helix</keyword>
<dbReference type="PANTHER" id="PTHR31419">
    <property type="entry name" value="PROTEIN PIN-LIKES 2"/>
    <property type="match status" value="1"/>
</dbReference>
<organism evidence="6 7">
    <name type="scientific">Chlamydomonas eustigma</name>
    <dbReference type="NCBI Taxonomy" id="1157962"/>
    <lineage>
        <taxon>Eukaryota</taxon>
        <taxon>Viridiplantae</taxon>
        <taxon>Chlorophyta</taxon>
        <taxon>core chlorophytes</taxon>
        <taxon>Chlorophyceae</taxon>
        <taxon>CS clade</taxon>
        <taxon>Chlamydomonadales</taxon>
        <taxon>Chlamydomonadaceae</taxon>
        <taxon>Chlamydomonas</taxon>
    </lineage>
</organism>
<comment type="subcellular location">
    <subcellularLocation>
        <location evidence="1">Membrane</location>
        <topology evidence="1">Multi-pass membrane protein</topology>
    </subcellularLocation>
</comment>
<dbReference type="Pfam" id="PF03547">
    <property type="entry name" value="Mem_trans"/>
    <property type="match status" value="1"/>
</dbReference>
<keyword evidence="4 5" id="KW-0472">Membrane</keyword>
<reference evidence="6 7" key="1">
    <citation type="submission" date="2017-08" db="EMBL/GenBank/DDBJ databases">
        <title>Acidophilic green algal genome provides insights into adaptation to an acidic environment.</title>
        <authorList>
            <person name="Hirooka S."/>
            <person name="Hirose Y."/>
            <person name="Kanesaki Y."/>
            <person name="Higuchi S."/>
            <person name="Fujiwara T."/>
            <person name="Onuma R."/>
            <person name="Era A."/>
            <person name="Ohbayashi R."/>
            <person name="Uzuka A."/>
            <person name="Nozaki H."/>
            <person name="Yoshikawa H."/>
            <person name="Miyagishima S.Y."/>
        </authorList>
    </citation>
    <scope>NUCLEOTIDE SEQUENCE [LARGE SCALE GENOMIC DNA]</scope>
    <source>
        <strain evidence="6 7">NIES-2499</strain>
    </source>
</reference>
<dbReference type="Proteomes" id="UP000232323">
    <property type="component" value="Unassembled WGS sequence"/>
</dbReference>
<comment type="caution">
    <text evidence="6">The sequence shown here is derived from an EMBL/GenBank/DDBJ whole genome shotgun (WGS) entry which is preliminary data.</text>
</comment>
<sequence length="482" mass="51633">MHAFRRISTFNHNRTRYSAISLDKCLHLETKESLKARGTTLVFALPGFFPQPPDAIIFSASAQPVIKIGMLCAVGSWCANKGILTEDGRRVLSGITYHVFGPCLFLTKLSDFPLSEILRLWPLNANMVLTHLLGACIGLLVVRLASSPPSLHKHLVLSSSVGNVANLPLVVMDSLGRDPNVIAVLGPSASNGVLYLMLASVAATFIQWPLLSHFMRPVKIGEEVVSNLMMQGPALPLMQMLMSVLKGSGVPMMQKLITVLKSPDSWPMAQKVMSVLKDPGWPLLQKMMSVLNGPGWPFLQKTMSVLKATRDAFLTPPILSSVAALVVGQIPALKAALFSPSGQLHLIGEVANVFGECLIPSVMLMLGANLSKGPGAGEVPALSLICTVIARLVVLPTVGTACILGAHSLGLLKQCDPTVLVVMLLTHAVPTALMLHGMATMYSDKEDEVANILFWQYLACVITLPICMSVFLSIAPQLAAKG</sequence>
<dbReference type="OrthoDB" id="191139at2759"/>
<evidence type="ECO:0000256" key="4">
    <source>
        <dbReference type="ARBA" id="ARBA00023136"/>
    </source>
</evidence>
<dbReference type="GO" id="GO:0080162">
    <property type="term" value="P:endoplasmic reticulum to cytosol auxin transport"/>
    <property type="evidence" value="ECO:0007669"/>
    <property type="project" value="InterPro"/>
</dbReference>
<evidence type="ECO:0000256" key="1">
    <source>
        <dbReference type="ARBA" id="ARBA00004141"/>
    </source>
</evidence>
<dbReference type="InterPro" id="IPR004776">
    <property type="entry name" value="Mem_transp_PIN-like"/>
</dbReference>
<keyword evidence="7" id="KW-1185">Reference proteome</keyword>
<feature type="transmembrane region" description="Helical" evidence="5">
    <location>
        <begin position="454"/>
        <end position="475"/>
    </location>
</feature>
<evidence type="ECO:0000313" key="6">
    <source>
        <dbReference type="EMBL" id="GAX80754.1"/>
    </source>
</evidence>
<name>A0A250XCF3_9CHLO</name>
<evidence type="ECO:0000256" key="2">
    <source>
        <dbReference type="ARBA" id="ARBA00022692"/>
    </source>
</evidence>
<dbReference type="AlphaFoldDB" id="A0A250XCF3"/>
<gene>
    <name evidence="6" type="ORF">CEUSTIGMA_g8189.t1</name>
</gene>
<accession>A0A250XCF3</accession>
<protein>
    <recommendedName>
        <fullName evidence="8">Auxin efflux carrier family protein</fullName>
    </recommendedName>
</protein>
<keyword evidence="2 5" id="KW-0812">Transmembrane</keyword>
<evidence type="ECO:0008006" key="8">
    <source>
        <dbReference type="Google" id="ProtNLM"/>
    </source>
</evidence>
<proteinExistence type="predicted"/>
<dbReference type="STRING" id="1157962.A0A250XCF3"/>
<dbReference type="EMBL" id="BEGY01000056">
    <property type="protein sequence ID" value="GAX80754.1"/>
    <property type="molecule type" value="Genomic_DNA"/>
</dbReference>
<feature type="transmembrane region" description="Helical" evidence="5">
    <location>
        <begin position="418"/>
        <end position="442"/>
    </location>
</feature>
<dbReference type="PANTHER" id="PTHR31419:SF1">
    <property type="entry name" value="PROTEIN PIN-LIKES 6"/>
    <property type="match status" value="1"/>
</dbReference>
<evidence type="ECO:0000313" key="7">
    <source>
        <dbReference type="Proteomes" id="UP000232323"/>
    </source>
</evidence>
<feature type="transmembrane region" description="Helical" evidence="5">
    <location>
        <begin position="382"/>
        <end position="406"/>
    </location>
</feature>
<evidence type="ECO:0000256" key="3">
    <source>
        <dbReference type="ARBA" id="ARBA00022989"/>
    </source>
</evidence>
<dbReference type="InterPro" id="IPR039305">
    <property type="entry name" value="PILS2/6"/>
</dbReference>